<evidence type="ECO:0000256" key="16">
    <source>
        <dbReference type="PROSITE-ProRule" id="PRU00196"/>
    </source>
</evidence>
<feature type="disulfide bond" evidence="16">
    <location>
        <begin position="1096"/>
        <end position="1106"/>
    </location>
</feature>
<feature type="disulfide bond" evidence="16">
    <location>
        <begin position="1348"/>
        <end position="1358"/>
    </location>
</feature>
<evidence type="ECO:0000256" key="12">
    <source>
        <dbReference type="ARBA" id="ARBA00030560"/>
    </source>
</evidence>
<dbReference type="InterPro" id="IPR036772">
    <property type="entry name" value="SRCR-like_dom_sf"/>
</dbReference>
<comment type="subcellular location">
    <subcellularLocation>
        <location evidence="1">Secreted</location>
    </subcellularLocation>
</comment>
<evidence type="ECO:0000256" key="8">
    <source>
        <dbReference type="ARBA" id="ARBA00022782"/>
    </source>
</evidence>
<dbReference type="Gene3D" id="2.60.40.4100">
    <property type="entry name" value="Zona pellucida, ZP-C domain"/>
    <property type="match status" value="1"/>
</dbReference>
<keyword evidence="3" id="KW-0813">Transport</keyword>
<dbReference type="SUPFAM" id="SSF56487">
    <property type="entry name" value="SRCR-like"/>
    <property type="match status" value="7"/>
</dbReference>
<dbReference type="PROSITE" id="PS50287">
    <property type="entry name" value="SRCR_2"/>
    <property type="match status" value="7"/>
</dbReference>
<dbReference type="GO" id="GO:0016020">
    <property type="term" value="C:membrane"/>
    <property type="evidence" value="ECO:0007669"/>
    <property type="project" value="InterPro"/>
</dbReference>
<evidence type="ECO:0000313" key="21">
    <source>
        <dbReference type="Ensembl" id="ENSECAP00000058473.1"/>
    </source>
</evidence>
<dbReference type="InterPro" id="IPR000859">
    <property type="entry name" value="CUB_dom"/>
</dbReference>
<dbReference type="GO" id="GO:0030154">
    <property type="term" value="P:cell differentiation"/>
    <property type="evidence" value="ECO:0007669"/>
    <property type="project" value="UniProtKB-KW"/>
</dbReference>
<evidence type="ECO:0000256" key="3">
    <source>
        <dbReference type="ARBA" id="ARBA00022448"/>
    </source>
</evidence>
<dbReference type="Pfam" id="PF00530">
    <property type="entry name" value="SRCR"/>
    <property type="match status" value="7"/>
</dbReference>
<dbReference type="Proteomes" id="UP000002281">
    <property type="component" value="Chromosome 1"/>
</dbReference>
<feature type="disulfide bond" evidence="16">
    <location>
        <begin position="137"/>
        <end position="147"/>
    </location>
</feature>
<organism evidence="21 22">
    <name type="scientific">Equus caballus</name>
    <name type="common">Horse</name>
    <dbReference type="NCBI Taxonomy" id="9796"/>
    <lineage>
        <taxon>Eukaryota</taxon>
        <taxon>Metazoa</taxon>
        <taxon>Chordata</taxon>
        <taxon>Craniata</taxon>
        <taxon>Vertebrata</taxon>
        <taxon>Euteleostomi</taxon>
        <taxon>Mammalia</taxon>
        <taxon>Eutheria</taxon>
        <taxon>Laurasiatheria</taxon>
        <taxon>Perissodactyla</taxon>
        <taxon>Equidae</taxon>
        <taxon>Equus</taxon>
    </lineage>
</organism>
<feature type="disulfide bond" evidence="16">
    <location>
        <begin position="106"/>
        <end position="167"/>
    </location>
</feature>
<comment type="similarity">
    <text evidence="2">Belongs to the DMBT1 family.</text>
</comment>
<dbReference type="Pfam" id="PF00100">
    <property type="entry name" value="Zona_pellucida"/>
    <property type="match status" value="1"/>
</dbReference>
<evidence type="ECO:0000256" key="10">
    <source>
        <dbReference type="ARBA" id="ARBA00023157"/>
    </source>
</evidence>
<evidence type="ECO:0000259" key="19">
    <source>
        <dbReference type="PROSITE" id="PS50287"/>
    </source>
</evidence>
<feature type="domain" description="CUB" evidence="18">
    <location>
        <begin position="1405"/>
        <end position="1516"/>
    </location>
</feature>
<dbReference type="FunFam" id="2.60.120.290:FF:000004">
    <property type="entry name" value="Metalloendopeptidase"/>
    <property type="match status" value="3"/>
</dbReference>
<keyword evidence="7" id="KW-0677">Repeat</keyword>
<keyword evidence="4" id="KW-0217">Developmental protein</keyword>
<keyword evidence="22" id="KW-1185">Reference proteome</keyword>
<keyword evidence="5" id="KW-0964">Secreted</keyword>
<feature type="compositionally biased region" description="Low complexity" evidence="17">
    <location>
        <begin position="389"/>
        <end position="414"/>
    </location>
</feature>
<feature type="disulfide bond" evidence="16">
    <location>
        <begin position="1065"/>
        <end position="1126"/>
    </location>
</feature>
<evidence type="ECO:0000256" key="9">
    <source>
        <dbReference type="ARBA" id="ARBA00022927"/>
    </source>
</evidence>
<reference evidence="21 22" key="1">
    <citation type="journal article" date="2009" name="Science">
        <title>Genome sequence, comparative analysis, and population genetics of the domestic horse.</title>
        <authorList>
            <consortium name="Broad Institute Genome Sequencing Platform"/>
            <consortium name="Broad Institute Whole Genome Assembly Team"/>
            <person name="Wade C.M."/>
            <person name="Giulotto E."/>
            <person name="Sigurdsson S."/>
            <person name="Zoli M."/>
            <person name="Gnerre S."/>
            <person name="Imsland F."/>
            <person name="Lear T.L."/>
            <person name="Adelson D.L."/>
            <person name="Bailey E."/>
            <person name="Bellone R.R."/>
            <person name="Bloecker H."/>
            <person name="Distl O."/>
            <person name="Edgar R.C."/>
            <person name="Garber M."/>
            <person name="Leeb T."/>
            <person name="Mauceli E."/>
            <person name="MacLeod J.N."/>
            <person name="Penedo M.C.T."/>
            <person name="Raison J.M."/>
            <person name="Sharpe T."/>
            <person name="Vogel J."/>
            <person name="Andersson L."/>
            <person name="Antczak D.F."/>
            <person name="Biagi T."/>
            <person name="Binns M.M."/>
            <person name="Chowdhary B.P."/>
            <person name="Coleman S.J."/>
            <person name="Della Valle G."/>
            <person name="Fryc S."/>
            <person name="Guerin G."/>
            <person name="Hasegawa T."/>
            <person name="Hill E.W."/>
            <person name="Jurka J."/>
            <person name="Kiialainen A."/>
            <person name="Lindgren G."/>
            <person name="Liu J."/>
            <person name="Magnani E."/>
            <person name="Mickelson J.R."/>
            <person name="Murray J."/>
            <person name="Nergadze S.G."/>
            <person name="Onofrio R."/>
            <person name="Pedroni S."/>
            <person name="Piras M.F."/>
            <person name="Raudsepp T."/>
            <person name="Rocchi M."/>
            <person name="Roeed K.H."/>
            <person name="Ryder O.A."/>
            <person name="Searle S."/>
            <person name="Skow L."/>
            <person name="Swinburne J.E."/>
            <person name="Syvaenen A.C."/>
            <person name="Tozaki T."/>
            <person name="Valberg S.J."/>
            <person name="Vaudin M."/>
            <person name="White J.R."/>
            <person name="Zody M.C."/>
            <person name="Lander E.S."/>
            <person name="Lindblad-Toh K."/>
        </authorList>
    </citation>
    <scope>NUCLEOTIDE SEQUENCE [LARGE SCALE GENOMIC DNA]</scope>
    <source>
        <strain evidence="21 22">Thoroughbred</strain>
    </source>
</reference>
<dbReference type="Gene3D" id="2.60.40.3210">
    <property type="entry name" value="Zona pellucida, ZP-N domain"/>
    <property type="match status" value="1"/>
</dbReference>
<feature type="disulfide bond" evidence="16">
    <location>
        <begin position="1649"/>
        <end position="1659"/>
    </location>
</feature>
<feature type="domain" description="ZP" evidence="20">
    <location>
        <begin position="1883"/>
        <end position="2125"/>
    </location>
</feature>
<dbReference type="PANTHER" id="PTHR47653">
    <property type="entry name" value="PROTEIN BARK BEETLE"/>
    <property type="match status" value="1"/>
</dbReference>
<dbReference type="InterPro" id="IPR001507">
    <property type="entry name" value="ZP_dom"/>
</dbReference>
<keyword evidence="9" id="KW-0653">Protein transport</keyword>
<feature type="domain" description="SRCR" evidence="19">
    <location>
        <begin position="1027"/>
        <end position="1127"/>
    </location>
</feature>
<comment type="caution">
    <text evidence="15">Lacks conserved residue(s) required for the propagation of feature annotation.</text>
</comment>
<feature type="compositionally biased region" description="Low complexity" evidence="17">
    <location>
        <begin position="480"/>
        <end position="493"/>
    </location>
</feature>
<feature type="disulfide bond" evidence="16">
    <location>
        <begin position="1793"/>
        <end position="1857"/>
    </location>
</feature>
<feature type="disulfide bond" evidence="16">
    <location>
        <begin position="93"/>
        <end position="157"/>
    </location>
</feature>
<dbReference type="InterPro" id="IPR001190">
    <property type="entry name" value="SRCR"/>
</dbReference>
<evidence type="ECO:0000256" key="4">
    <source>
        <dbReference type="ARBA" id="ARBA00022473"/>
    </source>
</evidence>
<feature type="disulfide bond" evidence="16">
    <location>
        <begin position="303"/>
        <end position="364"/>
    </location>
</feature>
<dbReference type="PROSITE" id="PS00420">
    <property type="entry name" value="SRCR_1"/>
    <property type="match status" value="4"/>
</dbReference>
<keyword evidence="6" id="KW-0732">Signal</keyword>
<evidence type="ECO:0000256" key="17">
    <source>
        <dbReference type="SAM" id="MobiDB-lite"/>
    </source>
</evidence>
<dbReference type="InterPro" id="IPR042235">
    <property type="entry name" value="ZP-C_dom"/>
</dbReference>
<feature type="disulfide bond" evidence="16">
    <location>
        <begin position="1304"/>
        <end position="1368"/>
    </location>
</feature>
<dbReference type="SMART" id="SM00202">
    <property type="entry name" value="SR"/>
    <property type="match status" value="7"/>
</dbReference>
<dbReference type="PRINTS" id="PR00258">
    <property type="entry name" value="SPERACTRCPTR"/>
</dbReference>
<dbReference type="PROSITE" id="PS01180">
    <property type="entry name" value="CUB"/>
    <property type="match status" value="4"/>
</dbReference>
<feature type="domain" description="SRCR" evidence="19">
    <location>
        <begin position="775"/>
        <end position="875"/>
    </location>
</feature>
<feature type="domain" description="SRCR" evidence="19">
    <location>
        <begin position="1279"/>
        <end position="1379"/>
    </location>
</feature>
<dbReference type="CDD" id="cd00041">
    <property type="entry name" value="CUB"/>
    <property type="match status" value="4"/>
</dbReference>
<evidence type="ECO:0000259" key="18">
    <source>
        <dbReference type="PROSITE" id="PS01180"/>
    </source>
</evidence>
<evidence type="ECO:0000256" key="6">
    <source>
        <dbReference type="ARBA" id="ARBA00022729"/>
    </source>
</evidence>
<evidence type="ECO:0000256" key="7">
    <source>
        <dbReference type="ARBA" id="ARBA00022737"/>
    </source>
</evidence>
<dbReference type="SUPFAM" id="SSF49854">
    <property type="entry name" value="Spermadhesin, CUB domain"/>
    <property type="match status" value="4"/>
</dbReference>
<feature type="disulfide bond" evidence="16">
    <location>
        <begin position="1052"/>
        <end position="1116"/>
    </location>
</feature>
<feature type="domain" description="SRCR" evidence="19">
    <location>
        <begin position="1768"/>
        <end position="1868"/>
    </location>
</feature>
<feature type="disulfide bond" evidence="16">
    <location>
        <begin position="1618"/>
        <end position="1679"/>
    </location>
</feature>
<evidence type="ECO:0000256" key="2">
    <source>
        <dbReference type="ARBA" id="ARBA00009931"/>
    </source>
</evidence>
<dbReference type="GeneTree" id="ENSGT00940000162108"/>
<evidence type="ECO:0000256" key="1">
    <source>
        <dbReference type="ARBA" id="ARBA00004613"/>
    </source>
</evidence>
<feature type="domain" description="SRCR" evidence="19">
    <location>
        <begin position="68"/>
        <end position="168"/>
    </location>
</feature>
<feature type="disulfide bond" evidence="16">
    <location>
        <begin position="1837"/>
        <end position="1847"/>
    </location>
</feature>
<dbReference type="InterPro" id="IPR055356">
    <property type="entry name" value="ZP-N"/>
</dbReference>
<evidence type="ECO:0000256" key="14">
    <source>
        <dbReference type="ARBA" id="ARBA00047200"/>
    </source>
</evidence>
<feature type="region of interest" description="Disordered" evidence="17">
    <location>
        <begin position="1537"/>
        <end position="1556"/>
    </location>
</feature>
<sequence length="2162" mass="230411">MAETTPDMGDEMNCQKLRLKGFQGNGCLDAKSDATRQEEHLPNENERETSGSFETEILTPFPGDWPQLQLVNGSGRCSGRVEVFYHGWWGRVCDDDWDMNEAHVVCRQLNCGHALAAPVEAQFGDGEGKFLLDDVDCTGRESFLGQCPHADWSLHNCGPGEDASVICSDTEYLKPALESAEKSLPMPQGDGNSATILSVLPAAVSTQLSPVTATHPTTSALSTSTILEDVNHPTLASAVPVIDSLSSSHRASVPWPSPSEDWPELRLVNGTGRCSGRVEVSYQGTWGSVCDDGWSLEEAHVVCRQLGCGQAVSAPLGAHFGPGFGKILLDNVHCSGEESRLALCAHDTWFTHNCGHEEDAGVICSGALTANPSPPASSLPLSSSSLLSSSLPSPLPSSSPLSSSSVSSLSASLLPTPPPSALSPETNLSTAEITIAPITTGEEQTPVGRDSPQAPSHTPGPEATSSLYTLTGDGLSATIPTTSPPSLYSTLTPAGADNSPSPTPVIEPEAATSSYTLSGQILSAAMPTTEPATLPATPTPAGDGIPATRDTAEPVALWSTPTPLAGAGSTAALPTARENLLPTSLVISVTQHPPPSAPPDAEYSMATPPGHPLAAMAETMAAETSQCGSIITNSSGAIRNPPKNEMHDNMTCVWEIKTNASNRILLAFPYLDLNCSNEYFEILDGPPSSAKSLGKTCSGSYLTYASSSSSMTLVYFRSFNTIGKNFVAYYYSATKEAVSRTPNLITIPTSPPKLVTARPDADESLINSPGNWPELRLVGSSSQCSGRVEVLHQGAWGTVCDDLWDLNEAEVVCRQLGCGQAVSALGKAYFGPGSGDIFLDNLQCSGVERYLGQCAHSGWSEHNCGHHEDAGVICSDAEGLPPPTPPGLSTAFQDHITGGSNSCGGVISSLSGSFSSPLYPENYPTDIQCVWEIHVDKKFRIELMIPSLKLEDVLGCPYDSVEIFDGPRIASLSMGKFCASAVVMFFSSSDIMTVVFRSDSMITNTGFYALFNAIPQGERESENAPELRLVGGSGRCSGRLEVLHQGIWGTVCDDLWDLKEAEVVCRQLGCGQAIAAPGRGHFGPGSGDILLDNIQCSGSENHLGQCPSSGWSDHNCGHHEDAGVICSDAGDWAPDVTPAPPAATPQAPMPQGGSNSCGGVISSLSGSFSSPWYPANYPTNVECVWVIQVAEKFHIKLMIPSLKLEDVSRCPFDFLEVFDGQQVASLSSGRFCAGSDLTFLSSSNIMTAVFRSDAMITNTGFYALYNAVRQDERDSGASLRLVNGSHRCEGRVEVFYNGTWGTVCDDSWDLTDARVACQQLGCGEALSAPAQSYFEGGTGHIMLDDVQCIGNEAKVWQCTHNGWFSHNCGHHEDASAICSGIDGNPKLRPTDPPGDSPPKDENFHCGGLLTNNSGSFSSPWYPKKYPTNVVCAWDIQVDIRAHVKLTFAVVKMENFYGCPYDFIEIFDGSQSESSSLGRFCSGAMPIFTSSSNRLTVVFHSDAIITNIGFHASYESLMQDENGTASLPYSTPSAAVSHPASASFPEPTKLPTSTDSAAAVHPGVCPEAAPASAPTVDLPVIRLVDGRSRCEGRIEVYHNGMWGTVCDDLWDINAAHVVCRLLDCGEGIGALGNGHFGEGVGSILLDNVQCQGNETTLGHCQHLGLFMHNCGHREDAGVICSASATEMTTLPESLSIAVATSTASISTAVTSIPDISPTSAEAISPSDVSSTSAEVDTPSATDLISTKVTPSPVTISVREEMVPLPDRPLRLAGGHSGCEGRVEVRHQGVWGTVCDDHWNIKNARVVCRLLGCGLALGAPGRSRFGPGRGPILLDDVRCAGTEDTLERCAHLGWARHNCRHGEDAGVICAGPADSVVPKDNAQLSCLPHLFQVIIDRGYLRRLGYSSWDIYLNDKLCRPRVTGRYLIFNIPYGHCGTVRQESLGALSYSNSIRGRIQGHPGRVIVRHKVPQLKFTCRVDGPSEVEIIPGADVPREGASYDVSISFLELPMSQHVGSMGPYYASQRKEVFLEATLHSPDPSLRLFVDTCVASPDPHDFTAVKYDLIRQGCIKDNTYVNLHSSQKNTAQFKFNAFSFLNSYDVVYLQCKVAVCKVGVHSSRCSQGCAGRSERDAGPMETMEEQTEHFQMVGPLEIHKRTEQSKTLV</sequence>
<evidence type="ECO:0000256" key="15">
    <source>
        <dbReference type="PROSITE-ProRule" id="PRU00059"/>
    </source>
</evidence>
<feature type="region of interest" description="Disordered" evidence="17">
    <location>
        <begin position="530"/>
        <end position="549"/>
    </location>
</feature>
<reference evidence="21" key="3">
    <citation type="submission" date="2025-09" db="UniProtKB">
        <authorList>
            <consortium name="Ensembl"/>
        </authorList>
    </citation>
    <scope>IDENTIFICATION</scope>
    <source>
        <strain evidence="21">Thoroughbred</strain>
    </source>
</reference>
<feature type="disulfide bond" evidence="16">
    <location>
        <begin position="813"/>
        <end position="874"/>
    </location>
</feature>
<feature type="disulfide bond" evidence="16">
    <location>
        <begin position="844"/>
        <end position="854"/>
    </location>
</feature>
<dbReference type="GO" id="GO:0015031">
    <property type="term" value="P:protein transport"/>
    <property type="evidence" value="ECO:0007669"/>
    <property type="project" value="UniProtKB-KW"/>
</dbReference>
<keyword evidence="8" id="KW-0221">Differentiation</keyword>
<evidence type="ECO:0000256" key="5">
    <source>
        <dbReference type="ARBA" id="ARBA00022525"/>
    </source>
</evidence>
<dbReference type="Ensembl" id="ENSECAT00000120201.1">
    <property type="protein sequence ID" value="ENSECAP00000058473.1"/>
    <property type="gene ID" value="ENSECAG00000019510.4"/>
</dbReference>
<keyword evidence="11" id="KW-0325">Glycoprotein</keyword>
<dbReference type="SMART" id="SM00042">
    <property type="entry name" value="CUB"/>
    <property type="match status" value="4"/>
</dbReference>
<proteinExistence type="inferred from homology"/>
<reference evidence="21" key="2">
    <citation type="submission" date="2025-08" db="UniProtKB">
        <authorList>
            <consortium name="Ensembl"/>
        </authorList>
    </citation>
    <scope>IDENTIFICATION</scope>
    <source>
        <strain evidence="21">Thoroughbred</strain>
    </source>
</reference>
<name>A0A9L0R9Z6_HORSE</name>
<dbReference type="FunFam" id="2.60.40.4100:FF:000005">
    <property type="entry name" value="Deleted in malignant brain tumors 1"/>
    <property type="match status" value="1"/>
</dbReference>
<dbReference type="InterPro" id="IPR055355">
    <property type="entry name" value="ZP-C"/>
</dbReference>
<dbReference type="FunFam" id="3.10.250.10:FF:000003">
    <property type="entry name" value="Deleted in malignant brain tumors 1"/>
    <property type="match status" value="4"/>
</dbReference>
<dbReference type="InterPro" id="IPR035914">
    <property type="entry name" value="Sperma_CUB_dom_sf"/>
</dbReference>
<accession>A0A9L0R9Z6</accession>
<dbReference type="InterPro" id="IPR053243">
    <property type="entry name" value="SJ_maturation_regulator"/>
</dbReference>
<feature type="disulfide bond" evidence="16">
    <location>
        <begin position="1605"/>
        <end position="1669"/>
    </location>
</feature>
<dbReference type="GO" id="GO:0005576">
    <property type="term" value="C:extracellular region"/>
    <property type="evidence" value="ECO:0007669"/>
    <property type="project" value="UniProtKB-SubCell"/>
</dbReference>
<feature type="disulfide bond" evidence="16">
    <location>
        <begin position="334"/>
        <end position="344"/>
    </location>
</feature>
<dbReference type="FunFam" id="3.10.250.10:FF:000006">
    <property type="entry name" value="neurotrypsin isoform X2"/>
    <property type="match status" value="3"/>
</dbReference>
<dbReference type="Pfam" id="PF23344">
    <property type="entry name" value="ZP-N"/>
    <property type="match status" value="1"/>
</dbReference>
<feature type="disulfide bond" evidence="16">
    <location>
        <begin position="1806"/>
        <end position="1867"/>
    </location>
</feature>
<dbReference type="PROSITE" id="PS51034">
    <property type="entry name" value="ZP_2"/>
    <property type="match status" value="1"/>
</dbReference>
<dbReference type="Gene3D" id="2.60.120.290">
    <property type="entry name" value="Spermadhesin, CUB domain"/>
    <property type="match status" value="4"/>
</dbReference>
<feature type="disulfide bond" evidence="16">
    <location>
        <begin position="290"/>
        <end position="354"/>
    </location>
</feature>
<feature type="compositionally biased region" description="Low complexity" evidence="17">
    <location>
        <begin position="530"/>
        <end position="541"/>
    </location>
</feature>
<evidence type="ECO:0000313" key="22">
    <source>
        <dbReference type="Proteomes" id="UP000002281"/>
    </source>
</evidence>
<feature type="domain" description="SRCR" evidence="19">
    <location>
        <begin position="265"/>
        <end position="365"/>
    </location>
</feature>
<dbReference type="PANTHER" id="PTHR47653:SF1">
    <property type="entry name" value="DELETED IN MALIGNANT BRAIN TUMORS 1 PROTEIN"/>
    <property type="match status" value="1"/>
</dbReference>
<feature type="domain" description="CUB" evidence="18">
    <location>
        <begin position="903"/>
        <end position="1014"/>
    </location>
</feature>
<protein>
    <recommendedName>
        <fullName evidence="13">Scavenger receptor cysteine-rich domain-containing protein DMBT1</fullName>
    </recommendedName>
    <alternativeName>
        <fullName evidence="14">Deleted in malignant brain tumors 1 protein</fullName>
    </alternativeName>
    <alternativeName>
        <fullName evidence="12">Hensin</fullName>
    </alternativeName>
</protein>
<feature type="disulfide bond" evidence="16">
    <location>
        <begin position="800"/>
        <end position="864"/>
    </location>
</feature>
<feature type="domain" description="CUB" evidence="18">
    <location>
        <begin position="627"/>
        <end position="733"/>
    </location>
</feature>
<feature type="domain" description="CUB" evidence="18">
    <location>
        <begin position="1157"/>
        <end position="1268"/>
    </location>
</feature>
<dbReference type="Gene3D" id="3.10.250.10">
    <property type="entry name" value="SRCR-like domain"/>
    <property type="match status" value="7"/>
</dbReference>
<feature type="disulfide bond" evidence="16">
    <location>
        <begin position="1317"/>
        <end position="1378"/>
    </location>
</feature>
<dbReference type="Pfam" id="PF00431">
    <property type="entry name" value="CUB"/>
    <property type="match status" value="4"/>
</dbReference>
<dbReference type="SMART" id="SM00241">
    <property type="entry name" value="ZP"/>
    <property type="match status" value="1"/>
</dbReference>
<keyword evidence="10 16" id="KW-1015">Disulfide bond</keyword>
<evidence type="ECO:0000256" key="13">
    <source>
        <dbReference type="ARBA" id="ARBA00047197"/>
    </source>
</evidence>
<evidence type="ECO:0000256" key="11">
    <source>
        <dbReference type="ARBA" id="ARBA00023180"/>
    </source>
</evidence>
<feature type="domain" description="SRCR" evidence="19">
    <location>
        <begin position="1580"/>
        <end position="1680"/>
    </location>
</feature>
<evidence type="ECO:0000259" key="20">
    <source>
        <dbReference type="PROSITE" id="PS51034"/>
    </source>
</evidence>
<feature type="region of interest" description="Disordered" evidence="17">
    <location>
        <begin position="389"/>
        <end position="508"/>
    </location>
</feature>